<dbReference type="GeneID" id="55641239"/>
<dbReference type="OrthoDB" id="42558at2157"/>
<dbReference type="RefSeq" id="WP_174630112.1">
    <property type="nucleotide sequence ID" value="NZ_CP049074.1"/>
</dbReference>
<evidence type="ECO:0000313" key="1">
    <source>
        <dbReference type="EMBL" id="QKQ99794.1"/>
    </source>
</evidence>
<dbReference type="KEGG" id="mten:GWK48_04775"/>
<protein>
    <submittedName>
        <fullName evidence="1">V-type ATPase subunit</fullName>
    </submittedName>
</protein>
<evidence type="ECO:0000313" key="2">
    <source>
        <dbReference type="Proteomes" id="UP000509301"/>
    </source>
</evidence>
<accession>A0A6N0NUF6</accession>
<dbReference type="AlphaFoldDB" id="A0A6N0NUF6"/>
<dbReference type="Pfam" id="PF01992">
    <property type="entry name" value="vATP-synt_AC39"/>
    <property type="match status" value="1"/>
</dbReference>
<dbReference type="Proteomes" id="UP000509301">
    <property type="component" value="Chromosome"/>
</dbReference>
<sequence length="323" mass="36083">MSSTAAYISSVSRYFKSFTLTKGFFNELLSSKDWKEVLDILKEKGVIDEAPNSLDKAETLIKTRAIRQLQELYGLSNSLKLARDIVAGYIYRVTLDEFTYLTSCIWNKVSINLNRLIYLKNKVDQTPASLEELASILQGTIHGNAISFALSKSPKDLSQLNSLLEYFFIHYISTIVEGLKGDWKVSANNIMCTYKDYYSASLAVRQKIVEGVRCRLADDDIRDLATSKTPSEALNVMRRLYYAKSLDLADMYTALTSFYNLARKSARSGALGVFMGSPFNPIVAMGASELIKLDTEDVVTVLNGIKLKVPPESLKPSISIQLV</sequence>
<name>A0A6N0NUF6_9CREN</name>
<proteinExistence type="predicted"/>
<reference evidence="1 2" key="1">
    <citation type="submission" date="2020-02" db="EMBL/GenBank/DDBJ databases">
        <title>Comparative genome analysis reveals the metabolism and evolution of the thermophilic archaeal genus Metallosphaera.</title>
        <authorList>
            <person name="Jiang C."/>
        </authorList>
    </citation>
    <scope>NUCLEOTIDE SEQUENCE [LARGE SCALE GENOMIC DNA]</scope>
    <source>
        <strain evidence="1 2">Ric-A</strain>
    </source>
</reference>
<dbReference type="SUPFAM" id="SSF103486">
    <property type="entry name" value="V-type ATP synthase subunit C"/>
    <property type="match status" value="1"/>
</dbReference>
<dbReference type="GO" id="GO:0046961">
    <property type="term" value="F:proton-transporting ATPase activity, rotational mechanism"/>
    <property type="evidence" value="ECO:0007669"/>
    <property type="project" value="InterPro"/>
</dbReference>
<dbReference type="InterPro" id="IPR002843">
    <property type="entry name" value="ATPase_V0-cplx_csu/dsu"/>
</dbReference>
<keyword evidence="2" id="KW-1185">Reference proteome</keyword>
<dbReference type="InterPro" id="IPR036079">
    <property type="entry name" value="ATPase_csu/dsu_sf"/>
</dbReference>
<organism evidence="1 2">
    <name type="scientific">Metallosphaera tengchongensis</name>
    <dbReference type="NCBI Taxonomy" id="1532350"/>
    <lineage>
        <taxon>Archaea</taxon>
        <taxon>Thermoproteota</taxon>
        <taxon>Thermoprotei</taxon>
        <taxon>Sulfolobales</taxon>
        <taxon>Sulfolobaceae</taxon>
        <taxon>Metallosphaera</taxon>
    </lineage>
</organism>
<dbReference type="EMBL" id="CP049074">
    <property type="protein sequence ID" value="QKQ99794.1"/>
    <property type="molecule type" value="Genomic_DNA"/>
</dbReference>
<gene>
    <name evidence="1" type="ORF">GWK48_04775</name>
</gene>